<organism evidence="1 2">
    <name type="scientific">Ustilaginoidea virens</name>
    <name type="common">Rice false smut fungus</name>
    <name type="synonym">Villosiclava virens</name>
    <dbReference type="NCBI Taxonomy" id="1159556"/>
    <lineage>
        <taxon>Eukaryota</taxon>
        <taxon>Fungi</taxon>
        <taxon>Dikarya</taxon>
        <taxon>Ascomycota</taxon>
        <taxon>Pezizomycotina</taxon>
        <taxon>Sordariomycetes</taxon>
        <taxon>Hypocreomycetidae</taxon>
        <taxon>Hypocreales</taxon>
        <taxon>Clavicipitaceae</taxon>
        <taxon>Ustilaginoidea</taxon>
    </lineage>
</organism>
<evidence type="ECO:0000313" key="2">
    <source>
        <dbReference type="Proteomes" id="UP000027002"/>
    </source>
</evidence>
<dbReference type="AlphaFoldDB" id="A0A8E5HLG2"/>
<dbReference type="RefSeq" id="XP_042995232.1">
    <property type="nucleotide sequence ID" value="XM_043139298.1"/>
</dbReference>
<accession>A0A8E5HLG2</accession>
<dbReference type="Proteomes" id="UP000027002">
    <property type="component" value="Chromosome 2"/>
</dbReference>
<dbReference type="EMBL" id="CP072754">
    <property type="protein sequence ID" value="QUC17559.1"/>
    <property type="molecule type" value="Genomic_DNA"/>
</dbReference>
<proteinExistence type="predicted"/>
<name>A0A8E5HLG2_USTVR</name>
<dbReference type="OrthoDB" id="4961484at2759"/>
<gene>
    <name evidence="1" type="ORF">UV8b_01800</name>
</gene>
<dbReference type="Gene3D" id="3.90.20.10">
    <property type="match status" value="1"/>
</dbReference>
<dbReference type="GeneID" id="66062578"/>
<reference evidence="1" key="1">
    <citation type="submission" date="2020-03" db="EMBL/GenBank/DDBJ databases">
        <title>A mixture of massive structural variations and highly conserved coding sequences in Ustilaginoidea virens genome.</title>
        <authorList>
            <person name="Zhang K."/>
            <person name="Zhao Z."/>
            <person name="Zhang Z."/>
            <person name="Li Y."/>
            <person name="Hsiang T."/>
            <person name="Sun W."/>
        </authorList>
    </citation>
    <scope>NUCLEOTIDE SEQUENCE</scope>
    <source>
        <strain evidence="1">UV-8b</strain>
    </source>
</reference>
<protein>
    <submittedName>
        <fullName evidence="1">Uncharacterized protein</fullName>
    </submittedName>
</protein>
<sequence length="89" mass="10010">MHEITSFRQEVRSQFTAIDAKFEAMDAKFQAMDAKFQAMNRNLTSRQANQWAVSGGVSLLPMYNIFTGNEIANCPQTLAALEQCNGKYI</sequence>
<dbReference type="KEGG" id="uvi:66062578"/>
<evidence type="ECO:0000313" key="1">
    <source>
        <dbReference type="EMBL" id="QUC17559.1"/>
    </source>
</evidence>
<keyword evidence="2" id="KW-1185">Reference proteome</keyword>